<dbReference type="AlphaFoldDB" id="A0A8H8WU83"/>
<gene>
    <name evidence="10" type="ORF">mvi_30860</name>
</gene>
<keyword evidence="7" id="KW-0479">Metal-binding</keyword>
<keyword evidence="8" id="KW-0408">Iron</keyword>
<keyword evidence="5" id="KW-0238">DNA-binding</keyword>
<keyword evidence="2" id="KW-0678">Repressor</keyword>
<keyword evidence="4" id="KW-0805">Transcription regulation</keyword>
<dbReference type="PANTHER" id="PTHR33202:SF6">
    <property type="entry name" value="ZINC UPTAKE REGULATION PROTEIN"/>
    <property type="match status" value="1"/>
</dbReference>
<organism evidence="10 11">
    <name type="scientific">Methylobacterium indicum</name>
    <dbReference type="NCBI Taxonomy" id="1775910"/>
    <lineage>
        <taxon>Bacteria</taxon>
        <taxon>Pseudomonadati</taxon>
        <taxon>Pseudomonadota</taxon>
        <taxon>Alphaproteobacteria</taxon>
        <taxon>Hyphomicrobiales</taxon>
        <taxon>Methylobacteriaceae</taxon>
        <taxon>Methylobacterium</taxon>
    </lineage>
</organism>
<dbReference type="Pfam" id="PF01475">
    <property type="entry name" value="FUR"/>
    <property type="match status" value="1"/>
</dbReference>
<evidence type="ECO:0000256" key="9">
    <source>
        <dbReference type="SAM" id="MobiDB-lite"/>
    </source>
</evidence>
<evidence type="ECO:0000256" key="6">
    <source>
        <dbReference type="ARBA" id="ARBA00023163"/>
    </source>
</evidence>
<feature type="binding site" evidence="7">
    <location>
        <position position="142"/>
    </location>
    <ligand>
        <name>Zn(2+)</name>
        <dbReference type="ChEBI" id="CHEBI:29105"/>
    </ligand>
</feature>
<keyword evidence="3 7" id="KW-0862">Zinc</keyword>
<dbReference type="GO" id="GO:0008270">
    <property type="term" value="F:zinc ion binding"/>
    <property type="evidence" value="ECO:0007669"/>
    <property type="project" value="TreeGrafter"/>
</dbReference>
<protein>
    <submittedName>
        <fullName evidence="10">Transcriptional repressor</fullName>
    </submittedName>
</protein>
<feature type="binding site" evidence="7">
    <location>
        <position position="139"/>
    </location>
    <ligand>
        <name>Zn(2+)</name>
        <dbReference type="ChEBI" id="CHEBI:29105"/>
    </ligand>
</feature>
<evidence type="ECO:0000256" key="3">
    <source>
        <dbReference type="ARBA" id="ARBA00022833"/>
    </source>
</evidence>
<dbReference type="InterPro" id="IPR043135">
    <property type="entry name" value="Fur_C"/>
</dbReference>
<dbReference type="GO" id="GO:1900376">
    <property type="term" value="P:regulation of secondary metabolite biosynthetic process"/>
    <property type="evidence" value="ECO:0007669"/>
    <property type="project" value="TreeGrafter"/>
</dbReference>
<evidence type="ECO:0000256" key="4">
    <source>
        <dbReference type="ARBA" id="ARBA00023015"/>
    </source>
</evidence>
<dbReference type="GO" id="GO:0005829">
    <property type="term" value="C:cytosol"/>
    <property type="evidence" value="ECO:0007669"/>
    <property type="project" value="TreeGrafter"/>
</dbReference>
<dbReference type="InterPro" id="IPR002481">
    <property type="entry name" value="FUR"/>
</dbReference>
<evidence type="ECO:0000313" key="11">
    <source>
        <dbReference type="Proteomes" id="UP000663508"/>
    </source>
</evidence>
<dbReference type="PANTHER" id="PTHR33202">
    <property type="entry name" value="ZINC UPTAKE REGULATION PROTEIN"/>
    <property type="match status" value="1"/>
</dbReference>
<evidence type="ECO:0000256" key="7">
    <source>
        <dbReference type="PIRSR" id="PIRSR602481-1"/>
    </source>
</evidence>
<evidence type="ECO:0000256" key="2">
    <source>
        <dbReference type="ARBA" id="ARBA00022491"/>
    </source>
</evidence>
<dbReference type="SUPFAM" id="SSF46785">
    <property type="entry name" value="Winged helix' DNA-binding domain"/>
    <property type="match status" value="1"/>
</dbReference>
<sequence>MDEQGMDEHGTCGHHAHEDRTQNAGTHGAHDHGACAHGPARAGDLVARAERLAQARGLQFTALRRRTLEVVAEEGRPLGAYDIAERLSVPGKRVAAVSVYRALDFLTEHGLVHRIASRNAFVPCEHGHGAGESAVFLICRRCGNVDETTSAEIERSLDRTLAQAGFKPASRIVEIEGECGACQGKAEAE</sequence>
<dbReference type="GO" id="GO:0000976">
    <property type="term" value="F:transcription cis-regulatory region binding"/>
    <property type="evidence" value="ECO:0007669"/>
    <property type="project" value="TreeGrafter"/>
</dbReference>
<keyword evidence="6" id="KW-0804">Transcription</keyword>
<proteinExistence type="inferred from homology"/>
<dbReference type="InterPro" id="IPR036390">
    <property type="entry name" value="WH_DNA-bd_sf"/>
</dbReference>
<reference evidence="10" key="1">
    <citation type="submission" date="2020-11" db="EMBL/GenBank/DDBJ databases">
        <title>Complete genome sequence of a novel pathogenic Methylobacterium strain isolated from rice in Vietnam.</title>
        <authorList>
            <person name="Lai K."/>
            <person name="Okazaki S."/>
            <person name="Higashi K."/>
            <person name="Mori H."/>
            <person name="Toyoda A."/>
            <person name="Kurokawa K."/>
        </authorList>
    </citation>
    <scope>NUCLEOTIDE SEQUENCE</scope>
    <source>
        <strain evidence="10">VL1</strain>
    </source>
</reference>
<feature type="binding site" evidence="7">
    <location>
        <position position="182"/>
    </location>
    <ligand>
        <name>Zn(2+)</name>
        <dbReference type="ChEBI" id="CHEBI:29105"/>
    </ligand>
</feature>
<dbReference type="Proteomes" id="UP000663508">
    <property type="component" value="Chromosome"/>
</dbReference>
<feature type="binding site" evidence="8">
    <location>
        <position position="154"/>
    </location>
    <ligand>
        <name>Fe cation</name>
        <dbReference type="ChEBI" id="CHEBI:24875"/>
    </ligand>
</feature>
<comment type="cofactor">
    <cofactor evidence="8">
        <name>Mn(2+)</name>
        <dbReference type="ChEBI" id="CHEBI:29035"/>
    </cofactor>
    <cofactor evidence="8">
        <name>Fe(2+)</name>
        <dbReference type="ChEBI" id="CHEBI:29033"/>
    </cofactor>
    <text evidence="8">Binds 1 Mn(2+) or Fe(2+) ion per subunit.</text>
</comment>
<feature type="region of interest" description="Disordered" evidence="9">
    <location>
        <begin position="1"/>
        <end position="36"/>
    </location>
</feature>
<evidence type="ECO:0000313" key="10">
    <source>
        <dbReference type="EMBL" id="BCM84625.1"/>
    </source>
</evidence>
<dbReference type="GO" id="GO:0003700">
    <property type="term" value="F:DNA-binding transcription factor activity"/>
    <property type="evidence" value="ECO:0007669"/>
    <property type="project" value="InterPro"/>
</dbReference>
<feature type="binding site" evidence="7">
    <location>
        <position position="179"/>
    </location>
    <ligand>
        <name>Zn(2+)</name>
        <dbReference type="ChEBI" id="CHEBI:29105"/>
    </ligand>
</feature>
<dbReference type="KEGG" id="mind:mvi_30860"/>
<dbReference type="InterPro" id="IPR036388">
    <property type="entry name" value="WH-like_DNA-bd_sf"/>
</dbReference>
<name>A0A8H8WU83_9HYPH</name>
<dbReference type="EMBL" id="AP024145">
    <property type="protein sequence ID" value="BCM84625.1"/>
    <property type="molecule type" value="Genomic_DNA"/>
</dbReference>
<dbReference type="Gene3D" id="1.10.10.10">
    <property type="entry name" value="Winged helix-like DNA-binding domain superfamily/Winged helix DNA-binding domain"/>
    <property type="match status" value="1"/>
</dbReference>
<evidence type="ECO:0000256" key="1">
    <source>
        <dbReference type="ARBA" id="ARBA00007957"/>
    </source>
</evidence>
<accession>A0A8H8WU83</accession>
<feature type="compositionally biased region" description="Basic and acidic residues" evidence="9">
    <location>
        <begin position="1"/>
        <end position="21"/>
    </location>
</feature>
<comment type="similarity">
    <text evidence="1">Belongs to the Fur family.</text>
</comment>
<dbReference type="Gene3D" id="3.30.1490.190">
    <property type="match status" value="1"/>
</dbReference>
<comment type="cofactor">
    <cofactor evidence="7">
        <name>Zn(2+)</name>
        <dbReference type="ChEBI" id="CHEBI:29105"/>
    </cofactor>
    <text evidence="7">Binds 1 zinc ion per subunit.</text>
</comment>
<evidence type="ECO:0000256" key="8">
    <source>
        <dbReference type="PIRSR" id="PIRSR602481-2"/>
    </source>
</evidence>
<dbReference type="GO" id="GO:0045892">
    <property type="term" value="P:negative regulation of DNA-templated transcription"/>
    <property type="evidence" value="ECO:0007669"/>
    <property type="project" value="TreeGrafter"/>
</dbReference>
<evidence type="ECO:0000256" key="5">
    <source>
        <dbReference type="ARBA" id="ARBA00023125"/>
    </source>
</evidence>